<sequence length="77" mass="9137">MLWIIQKHGWPVHLLETFQLIILDANEKMRKSSESSRSSNSYFHSDLSSEQVEILNLLTKFTYETKPKELYPPVRTR</sequence>
<protein>
    <submittedName>
        <fullName evidence="2">Uncharacterized protein</fullName>
    </submittedName>
</protein>
<dbReference type="EMBL" id="CABIJS010000466">
    <property type="protein sequence ID" value="VUZ52188.1"/>
    <property type="molecule type" value="Genomic_DNA"/>
</dbReference>
<organism evidence="2 5">
    <name type="scientific">Hymenolepis diminuta</name>
    <name type="common">Rat tapeworm</name>
    <dbReference type="NCBI Taxonomy" id="6216"/>
    <lineage>
        <taxon>Eukaryota</taxon>
        <taxon>Metazoa</taxon>
        <taxon>Spiralia</taxon>
        <taxon>Lophotrochozoa</taxon>
        <taxon>Platyhelminthes</taxon>
        <taxon>Cestoda</taxon>
        <taxon>Eucestoda</taxon>
        <taxon>Cyclophyllidea</taxon>
        <taxon>Hymenolepididae</taxon>
        <taxon>Hymenolepis</taxon>
    </lineage>
</organism>
<gene>
    <name evidence="3" type="ORF">WMSIL1_LOCUS10694</name>
    <name evidence="4" type="ORF">WMSIL1_LOCUS10724</name>
    <name evidence="2" type="ORF">WMSIL1_LOCUS6900</name>
    <name evidence="1" type="ORF">WMSIL1_LOCUS6941</name>
</gene>
<name>A0A564YKL0_HYMDI</name>
<proteinExistence type="predicted"/>
<dbReference type="AlphaFoldDB" id="A0A564YKL0"/>
<evidence type="ECO:0000313" key="1">
    <source>
        <dbReference type="EMBL" id="VUZ47256.1"/>
    </source>
</evidence>
<evidence type="ECO:0000313" key="4">
    <source>
        <dbReference type="EMBL" id="VUZ52188.1"/>
    </source>
</evidence>
<keyword evidence="5" id="KW-1185">Reference proteome</keyword>
<evidence type="ECO:0000313" key="3">
    <source>
        <dbReference type="EMBL" id="VUZ52187.1"/>
    </source>
</evidence>
<evidence type="ECO:0000313" key="2">
    <source>
        <dbReference type="EMBL" id="VUZ47258.1"/>
    </source>
</evidence>
<dbReference type="EMBL" id="CABIJS010000233">
    <property type="protein sequence ID" value="VUZ47256.1"/>
    <property type="molecule type" value="Genomic_DNA"/>
</dbReference>
<dbReference type="EMBL" id="CABIJS010000466">
    <property type="protein sequence ID" value="VUZ52187.1"/>
    <property type="molecule type" value="Genomic_DNA"/>
</dbReference>
<reference evidence="2 5" key="1">
    <citation type="submission" date="2019-07" db="EMBL/GenBank/DDBJ databases">
        <authorList>
            <person name="Jastrzebski P J."/>
            <person name="Paukszto L."/>
            <person name="Jastrzebski P J."/>
        </authorList>
    </citation>
    <scope>NUCLEOTIDE SEQUENCE [LARGE SCALE GENOMIC DNA]</scope>
    <source>
        <strain evidence="2 5">WMS-il1</strain>
    </source>
</reference>
<dbReference type="EMBL" id="CABIJS010000233">
    <property type="protein sequence ID" value="VUZ47258.1"/>
    <property type="molecule type" value="Genomic_DNA"/>
</dbReference>
<accession>A0A564YKL0</accession>
<evidence type="ECO:0000313" key="5">
    <source>
        <dbReference type="Proteomes" id="UP000321570"/>
    </source>
</evidence>
<dbReference type="Proteomes" id="UP000321570">
    <property type="component" value="Unassembled WGS sequence"/>
</dbReference>